<dbReference type="InterPro" id="IPR008711">
    <property type="entry name" value="Recombinase_NinB"/>
</dbReference>
<sequence length="151" mass="17313">MNFPKDGIRLHITNFDAIGQQLKPMLESGDCYRLVIKPWRETRSLSQNAMAHLWFGVISEYLIKRGKSFATPEWVKDALKHTYLGYESTERVDVVTGEVTSVQSLRHTSKLETGEMHIFLCKVEAWAMNIGCHLPIPDSSEFQSLRDKQEA</sequence>
<dbReference type="AlphaFoldDB" id="A0AA86MBL4"/>
<dbReference type="Pfam" id="PF05772">
    <property type="entry name" value="NinB"/>
    <property type="match status" value="1"/>
</dbReference>
<dbReference type="SUPFAM" id="SSF103370">
    <property type="entry name" value="NinB"/>
    <property type="match status" value="1"/>
</dbReference>
<dbReference type="RefSeq" id="WP_088218938.1">
    <property type="nucleotide sequence ID" value="NZ_AP024590.1"/>
</dbReference>
<gene>
    <name evidence="1" type="primary">ybcN</name>
    <name evidence="1" type="ORF">ENKO_17330</name>
</gene>
<evidence type="ECO:0000313" key="1">
    <source>
        <dbReference type="EMBL" id="BCU55139.1"/>
    </source>
</evidence>
<reference evidence="1" key="1">
    <citation type="submission" date="2021-04" db="EMBL/GenBank/DDBJ databases">
        <title>Difference and commonality of drug resistance evolution in various bacteria. and drug sensitivity profiles.</title>
        <authorList>
            <person name="Maeda T."/>
            <person name="Shibai A."/>
            <person name="Kawada K."/>
            <person name="Kotani H."/>
            <person name="Tarusawa Y."/>
            <person name="Tanabe K."/>
            <person name="Furusawa C."/>
        </authorList>
    </citation>
    <scope>NUCLEOTIDE SEQUENCE</scope>
    <source>
        <strain evidence="1">JCM 8580</strain>
    </source>
</reference>
<dbReference type="NCBIfam" id="NF007281">
    <property type="entry name" value="PRK09741.1"/>
    <property type="match status" value="1"/>
</dbReference>
<organism evidence="1 2">
    <name type="scientific">Enterobacter kobei</name>
    <dbReference type="NCBI Taxonomy" id="208224"/>
    <lineage>
        <taxon>Bacteria</taxon>
        <taxon>Pseudomonadati</taxon>
        <taxon>Pseudomonadota</taxon>
        <taxon>Gammaproteobacteria</taxon>
        <taxon>Enterobacterales</taxon>
        <taxon>Enterobacteriaceae</taxon>
        <taxon>Enterobacter</taxon>
        <taxon>Enterobacter cloacae complex</taxon>
    </lineage>
</organism>
<name>A0AA86MBL4_9ENTR</name>
<dbReference type="Gene3D" id="1.10.3790.10">
    <property type="entry name" value="NinB"/>
    <property type="match status" value="1"/>
</dbReference>
<dbReference type="Proteomes" id="UP000682928">
    <property type="component" value="Chromosome"/>
</dbReference>
<accession>A0AA86MBL4</accession>
<dbReference type="EMBL" id="AP024590">
    <property type="protein sequence ID" value="BCU55139.1"/>
    <property type="molecule type" value="Genomic_DNA"/>
</dbReference>
<evidence type="ECO:0000313" key="2">
    <source>
        <dbReference type="Proteomes" id="UP000682928"/>
    </source>
</evidence>
<dbReference type="InterPro" id="IPR036619">
    <property type="entry name" value="NinB_sf"/>
</dbReference>
<evidence type="ECO:0008006" key="3">
    <source>
        <dbReference type="Google" id="ProtNLM"/>
    </source>
</evidence>
<proteinExistence type="predicted"/>
<protein>
    <recommendedName>
        <fullName evidence="3">NinB protein</fullName>
    </recommendedName>
</protein>